<dbReference type="OrthoDB" id="10256725at2759"/>
<dbReference type="OMA" id="HTHPRIT"/>
<dbReference type="Pfam" id="PF18913">
    <property type="entry name" value="FBPase_C"/>
    <property type="match status" value="1"/>
</dbReference>
<comment type="cofactor">
    <cofactor evidence="2">
        <name>Mg(2+)</name>
        <dbReference type="ChEBI" id="CHEBI:18420"/>
    </cofactor>
</comment>
<keyword evidence="6" id="KW-0479">Metal-binding</keyword>
<accession>G0QKP8</accession>
<dbReference type="Gene3D" id="3.40.190.80">
    <property type="match status" value="1"/>
</dbReference>
<evidence type="ECO:0000256" key="6">
    <source>
        <dbReference type="ARBA" id="ARBA00022723"/>
    </source>
</evidence>
<name>G0QKP8_ICHMU</name>
<evidence type="ECO:0000256" key="5">
    <source>
        <dbReference type="ARBA" id="ARBA00013093"/>
    </source>
</evidence>
<feature type="domain" description="Fructose-1-6-bisphosphatase class 1 C-terminal" evidence="14">
    <location>
        <begin position="55"/>
        <end position="183"/>
    </location>
</feature>
<protein>
    <recommendedName>
        <fullName evidence="5">fructose-bisphosphatase</fullName>
        <ecNumber evidence="5">3.1.3.11</ecNumber>
    </recommendedName>
    <alternativeName>
        <fullName evidence="11">D-fructose-1,6-bisphosphate 1-phosphohydrolase</fullName>
    </alternativeName>
</protein>
<comment type="pathway">
    <text evidence="10">Carbohydrate biosynthesis.</text>
</comment>
<evidence type="ECO:0000256" key="3">
    <source>
        <dbReference type="ARBA" id="ARBA00010941"/>
    </source>
</evidence>
<proteinExistence type="inferred from homology"/>
<dbReference type="GO" id="GO:0046872">
    <property type="term" value="F:metal ion binding"/>
    <property type="evidence" value="ECO:0007669"/>
    <property type="project" value="UniProtKB-KW"/>
</dbReference>
<dbReference type="GO" id="GO:0042132">
    <property type="term" value="F:fructose 1,6-bisphosphate 1-phosphatase activity"/>
    <property type="evidence" value="ECO:0007669"/>
    <property type="project" value="UniProtKB-EC"/>
</dbReference>
<keyword evidence="7 12" id="KW-0378">Hydrolase</keyword>
<dbReference type="RefSeq" id="XP_004039506.1">
    <property type="nucleotide sequence ID" value="XM_004039458.1"/>
</dbReference>
<evidence type="ECO:0000256" key="2">
    <source>
        <dbReference type="ARBA" id="ARBA00001946"/>
    </source>
</evidence>
<dbReference type="FunFam" id="3.40.190.80:FF:000001">
    <property type="entry name" value="Fructose-1,6-bisphosphatase class 1"/>
    <property type="match status" value="1"/>
</dbReference>
<keyword evidence="8" id="KW-0460">Magnesium</keyword>
<dbReference type="Proteomes" id="UP000008983">
    <property type="component" value="Unassembled WGS sequence"/>
</dbReference>
<dbReference type="InterPro" id="IPR028343">
    <property type="entry name" value="FBPtase"/>
</dbReference>
<dbReference type="InterPro" id="IPR044015">
    <property type="entry name" value="FBPase_C_dom"/>
</dbReference>
<evidence type="ECO:0000256" key="1">
    <source>
        <dbReference type="ARBA" id="ARBA00001273"/>
    </source>
</evidence>
<sequence>MDDILQDGNNIFAAGYCLYGSSTHFILATRENINGFSLDPQIKEFILTHEDVKTPDKGTVYSINEGNSTFWDDSIKEYINSKKFSISPEKYQLRYVGSMVCDIHRTLFYGGIYLYPADKRSPLGKLKILFECFPISFIIQKAGGKAITGDGEILDVKPKNLHQRSGLICGSIQDVQEIEQIYKSHKN</sequence>
<evidence type="ECO:0000256" key="8">
    <source>
        <dbReference type="ARBA" id="ARBA00022842"/>
    </source>
</evidence>
<dbReference type="InterPro" id="IPR000146">
    <property type="entry name" value="FBPase_class-1"/>
</dbReference>
<dbReference type="AlphaFoldDB" id="G0QKP8"/>
<comment type="similarity">
    <text evidence="3 12">Belongs to the FBPase class 1 family.</text>
</comment>
<evidence type="ECO:0000256" key="7">
    <source>
        <dbReference type="ARBA" id="ARBA00022801"/>
    </source>
</evidence>
<dbReference type="InterPro" id="IPR033391">
    <property type="entry name" value="FBPase_N"/>
</dbReference>
<dbReference type="Pfam" id="PF00316">
    <property type="entry name" value="FBPase"/>
    <property type="match status" value="1"/>
</dbReference>
<dbReference type="SUPFAM" id="SSF56655">
    <property type="entry name" value="Carbohydrate phosphatase"/>
    <property type="match status" value="1"/>
</dbReference>
<evidence type="ECO:0000256" key="4">
    <source>
        <dbReference type="ARBA" id="ARBA00011881"/>
    </source>
</evidence>
<evidence type="ECO:0000256" key="12">
    <source>
        <dbReference type="RuleBase" id="RU000508"/>
    </source>
</evidence>
<dbReference type="CDD" id="cd00354">
    <property type="entry name" value="FBPase"/>
    <property type="match status" value="1"/>
</dbReference>
<evidence type="ECO:0000256" key="11">
    <source>
        <dbReference type="ARBA" id="ARBA00032973"/>
    </source>
</evidence>
<dbReference type="GO" id="GO:0006094">
    <property type="term" value="P:gluconeogenesis"/>
    <property type="evidence" value="ECO:0007669"/>
    <property type="project" value="TreeGrafter"/>
</dbReference>
<feature type="domain" description="Fructose-1-6-bisphosphatase class I N-terminal" evidence="13">
    <location>
        <begin position="2"/>
        <end position="50"/>
    </location>
</feature>
<dbReference type="PANTHER" id="PTHR11556">
    <property type="entry name" value="FRUCTOSE-1,6-BISPHOSPHATASE-RELATED"/>
    <property type="match status" value="1"/>
</dbReference>
<dbReference type="InterPro" id="IPR020548">
    <property type="entry name" value="Fructose_bisphosphatase_AS"/>
</dbReference>
<dbReference type="GO" id="GO:0006002">
    <property type="term" value="P:fructose 6-phosphate metabolic process"/>
    <property type="evidence" value="ECO:0007669"/>
    <property type="project" value="TreeGrafter"/>
</dbReference>
<evidence type="ECO:0000259" key="13">
    <source>
        <dbReference type="Pfam" id="PF00316"/>
    </source>
</evidence>
<dbReference type="EC" id="3.1.3.11" evidence="5"/>
<comment type="subunit">
    <text evidence="4">Homotetramer.</text>
</comment>
<dbReference type="GO" id="GO:0005986">
    <property type="term" value="P:sucrose biosynthetic process"/>
    <property type="evidence" value="ECO:0007669"/>
    <property type="project" value="TreeGrafter"/>
</dbReference>
<evidence type="ECO:0000259" key="14">
    <source>
        <dbReference type="Pfam" id="PF18913"/>
    </source>
</evidence>
<dbReference type="GO" id="GO:0005829">
    <property type="term" value="C:cytosol"/>
    <property type="evidence" value="ECO:0007669"/>
    <property type="project" value="TreeGrafter"/>
</dbReference>
<reference evidence="15 16" key="1">
    <citation type="submission" date="2011-07" db="EMBL/GenBank/DDBJ databases">
        <authorList>
            <person name="Coyne R."/>
            <person name="Brami D."/>
            <person name="Johnson J."/>
            <person name="Hostetler J."/>
            <person name="Hannick L."/>
            <person name="Clark T."/>
            <person name="Cassidy-Hanley D."/>
            <person name="Inman J."/>
        </authorList>
    </citation>
    <scope>NUCLEOTIDE SEQUENCE [LARGE SCALE GENOMIC DNA]</scope>
    <source>
        <strain evidence="15 16">G5</strain>
    </source>
</reference>
<dbReference type="PRINTS" id="PR00115">
    <property type="entry name" value="F16BPHPHTASE"/>
</dbReference>
<dbReference type="PROSITE" id="PS00124">
    <property type="entry name" value="FBPASE"/>
    <property type="match status" value="1"/>
</dbReference>
<dbReference type="EMBL" id="GL983181">
    <property type="protein sequence ID" value="EGR34202.1"/>
    <property type="molecule type" value="Genomic_DNA"/>
</dbReference>
<dbReference type="Gene3D" id="3.30.540.10">
    <property type="entry name" value="Fructose-1,6-Bisphosphatase, subunit A, domain 1"/>
    <property type="match status" value="1"/>
</dbReference>
<comment type="catalytic activity">
    <reaction evidence="1">
        <text>beta-D-fructose 1,6-bisphosphate + H2O = beta-D-fructose 6-phosphate + phosphate</text>
        <dbReference type="Rhea" id="RHEA:11064"/>
        <dbReference type="ChEBI" id="CHEBI:15377"/>
        <dbReference type="ChEBI" id="CHEBI:32966"/>
        <dbReference type="ChEBI" id="CHEBI:43474"/>
        <dbReference type="ChEBI" id="CHEBI:57634"/>
        <dbReference type="EC" id="3.1.3.11"/>
    </reaction>
</comment>
<dbReference type="GeneID" id="14910396"/>
<organism evidence="15 16">
    <name type="scientific">Ichthyophthirius multifiliis</name>
    <name type="common">White spot disease agent</name>
    <name type="synonym">Ich</name>
    <dbReference type="NCBI Taxonomy" id="5932"/>
    <lineage>
        <taxon>Eukaryota</taxon>
        <taxon>Sar</taxon>
        <taxon>Alveolata</taxon>
        <taxon>Ciliophora</taxon>
        <taxon>Intramacronucleata</taxon>
        <taxon>Oligohymenophorea</taxon>
        <taxon>Hymenostomatida</taxon>
        <taxon>Ophryoglenina</taxon>
        <taxon>Ichthyophthirius</taxon>
    </lineage>
</organism>
<evidence type="ECO:0000313" key="15">
    <source>
        <dbReference type="EMBL" id="EGR34202.1"/>
    </source>
</evidence>
<dbReference type="GO" id="GO:0030388">
    <property type="term" value="P:fructose 1,6-bisphosphate metabolic process"/>
    <property type="evidence" value="ECO:0007669"/>
    <property type="project" value="TreeGrafter"/>
</dbReference>
<keyword evidence="9 12" id="KW-0119">Carbohydrate metabolism</keyword>
<gene>
    <name evidence="15" type="ORF">IMG5_020670</name>
</gene>
<dbReference type="GO" id="GO:0006000">
    <property type="term" value="P:fructose metabolic process"/>
    <property type="evidence" value="ECO:0007669"/>
    <property type="project" value="TreeGrafter"/>
</dbReference>
<dbReference type="STRING" id="857967.G0QKP8"/>
<dbReference type="eggNOG" id="KOG1458">
    <property type="taxonomic scope" value="Eukaryota"/>
</dbReference>
<evidence type="ECO:0000313" key="16">
    <source>
        <dbReference type="Proteomes" id="UP000008983"/>
    </source>
</evidence>
<evidence type="ECO:0000256" key="9">
    <source>
        <dbReference type="ARBA" id="ARBA00023277"/>
    </source>
</evidence>
<dbReference type="InParanoid" id="G0QKP8"/>
<keyword evidence="16" id="KW-1185">Reference proteome</keyword>
<dbReference type="PANTHER" id="PTHR11556:SF1">
    <property type="entry name" value="FRUCTOSE-BISPHOSPHATASE"/>
    <property type="match status" value="1"/>
</dbReference>
<evidence type="ECO:0000256" key="10">
    <source>
        <dbReference type="ARBA" id="ARBA00024331"/>
    </source>
</evidence>